<feature type="region of interest" description="Disordered" evidence="1">
    <location>
        <begin position="1"/>
        <end position="45"/>
    </location>
</feature>
<feature type="compositionally biased region" description="Polar residues" evidence="1">
    <location>
        <begin position="19"/>
        <end position="45"/>
    </location>
</feature>
<feature type="compositionally biased region" description="Basic and acidic residues" evidence="1">
    <location>
        <begin position="610"/>
        <end position="619"/>
    </location>
</feature>
<sequence length="629" mass="70596">MANNCNSSSKTQPPYAPSPNHQNFLQNNGVGMTPQPQFCSGNHQSQSLLPPFMQPILMNAAPFMNAANHNHFPLQNNQMHLPQMGMPGHQQGQPLVGGLGPQNSGGNPNYSNSMYPVQGQVMQNAAQLNLSQLQRQMLAQSILNMLQPSHMNISMPNGQFCAPYPVQNMNQQLPTQMPSPSQGIPHGMHPGSCPMFGFPNQRPQAMVPQNSLFSASPQLGFEPGGQVRLQIDPNIDPNEKNLAPPNVNANALVSRLPFSSQQLQGNTSGSLNSNLAHTSNSQPPAFLKSHSQENPYGNIKTNVPNTNWNGSPSKNFKNRPKRGGFKGGFQKSKFHDANNGRTGFPKDHNGRAGPYSGRAGQDRLRSKELKQQPERFFSVTYTEQEIQQWREARKNNHPCNHLQKRHSECPMDSKVINREVLQRELKEVLAKQAELGIEVAEIPSHYLKNSENRGLQNEGKNKFSDKRKFQNKFNEKLDRKGRFGKRQKFANNISESPLSKKRKPTLLQKLLSADISKDKSHLFQVFRFMVINSFFKHCPDKPLRYPSVMVKENGSEVDTEKDVSKRGNEGAVKKIVSLNNDDDHNSEDEDSDVDENDSIVHNHPHEELFSLVKEEQFEKSDEEEGEILE</sequence>
<feature type="region of interest" description="Disordered" evidence="1">
    <location>
        <begin position="553"/>
        <end position="605"/>
    </location>
</feature>
<keyword evidence="3" id="KW-1185">Reference proteome</keyword>
<feature type="compositionally biased region" description="Polar residues" evidence="1">
    <location>
        <begin position="1"/>
        <end position="12"/>
    </location>
</feature>
<accession>A0A0S3RQQ9</accession>
<dbReference type="OrthoDB" id="273070at2759"/>
<dbReference type="GO" id="GO:0005634">
    <property type="term" value="C:nucleus"/>
    <property type="evidence" value="ECO:0007669"/>
    <property type="project" value="TreeGrafter"/>
</dbReference>
<dbReference type="PANTHER" id="PTHR13309">
    <property type="entry name" value="NUCLEAR FRAGILE X MENTAL RETARDATION PROTEIN INTERACTING PROTEIN 1"/>
    <property type="match status" value="1"/>
</dbReference>
<evidence type="ECO:0000313" key="2">
    <source>
        <dbReference type="EMBL" id="BAT82910.1"/>
    </source>
</evidence>
<evidence type="ECO:0000256" key="1">
    <source>
        <dbReference type="SAM" id="MobiDB-lite"/>
    </source>
</evidence>
<feature type="compositionally biased region" description="Polar residues" evidence="1">
    <location>
        <begin position="261"/>
        <end position="283"/>
    </location>
</feature>
<feature type="compositionally biased region" description="Basic and acidic residues" evidence="1">
    <location>
        <begin position="333"/>
        <end position="350"/>
    </location>
</feature>
<dbReference type="EMBL" id="AP015036">
    <property type="protein sequence ID" value="BAT82910.1"/>
    <property type="molecule type" value="Genomic_DNA"/>
</dbReference>
<evidence type="ECO:0008006" key="4">
    <source>
        <dbReference type="Google" id="ProtNLM"/>
    </source>
</evidence>
<dbReference type="GO" id="GO:0000492">
    <property type="term" value="P:box C/D snoRNP assembly"/>
    <property type="evidence" value="ECO:0007669"/>
    <property type="project" value="TreeGrafter"/>
</dbReference>
<dbReference type="AlphaFoldDB" id="A0A0S3RQQ9"/>
<organism evidence="2 3">
    <name type="scientific">Vigna angularis var. angularis</name>
    <dbReference type="NCBI Taxonomy" id="157739"/>
    <lineage>
        <taxon>Eukaryota</taxon>
        <taxon>Viridiplantae</taxon>
        <taxon>Streptophyta</taxon>
        <taxon>Embryophyta</taxon>
        <taxon>Tracheophyta</taxon>
        <taxon>Spermatophyta</taxon>
        <taxon>Magnoliopsida</taxon>
        <taxon>eudicotyledons</taxon>
        <taxon>Gunneridae</taxon>
        <taxon>Pentapetalae</taxon>
        <taxon>rosids</taxon>
        <taxon>fabids</taxon>
        <taxon>Fabales</taxon>
        <taxon>Fabaceae</taxon>
        <taxon>Papilionoideae</taxon>
        <taxon>50 kb inversion clade</taxon>
        <taxon>NPAAA clade</taxon>
        <taxon>indigoferoid/millettioid clade</taxon>
        <taxon>Phaseoleae</taxon>
        <taxon>Vigna</taxon>
    </lineage>
</organism>
<feature type="compositionally biased region" description="Basic and acidic residues" evidence="1">
    <location>
        <begin position="360"/>
        <end position="372"/>
    </location>
</feature>
<feature type="compositionally biased region" description="Acidic residues" evidence="1">
    <location>
        <begin position="620"/>
        <end position="629"/>
    </location>
</feature>
<evidence type="ECO:0000313" key="3">
    <source>
        <dbReference type="Proteomes" id="UP000291084"/>
    </source>
</evidence>
<proteinExistence type="predicted"/>
<dbReference type="GO" id="GO:0003723">
    <property type="term" value="F:RNA binding"/>
    <property type="evidence" value="ECO:0007669"/>
    <property type="project" value="InterPro"/>
</dbReference>
<feature type="compositionally biased region" description="Polar residues" evidence="1">
    <location>
        <begin position="292"/>
        <end position="315"/>
    </location>
</feature>
<gene>
    <name evidence="2" type="primary">Vigan.03G298200</name>
    <name evidence="2" type="ORF">VIGAN_03298200</name>
</gene>
<reference evidence="2 3" key="1">
    <citation type="journal article" date="2015" name="Sci. Rep.">
        <title>The power of single molecule real-time sequencing technology in the de novo assembly of a eukaryotic genome.</title>
        <authorList>
            <person name="Sakai H."/>
            <person name="Naito K."/>
            <person name="Ogiso-Tanaka E."/>
            <person name="Takahashi Y."/>
            <person name="Iseki K."/>
            <person name="Muto C."/>
            <person name="Satou K."/>
            <person name="Teruya K."/>
            <person name="Shiroma A."/>
            <person name="Shimoji M."/>
            <person name="Hirano T."/>
            <person name="Itoh T."/>
            <person name="Kaga A."/>
            <person name="Tomooka N."/>
        </authorList>
    </citation>
    <scope>NUCLEOTIDE SEQUENCE [LARGE SCALE GENOMIC DNA]</scope>
    <source>
        <strain evidence="3">cv. Shumari</strain>
    </source>
</reference>
<protein>
    <recommendedName>
        <fullName evidence="4">FMR1-interacting protein 1 conserved domain-containing protein</fullName>
    </recommendedName>
</protein>
<dbReference type="InterPro" id="IPR039136">
    <property type="entry name" value="NUFIP1-like"/>
</dbReference>
<feature type="compositionally biased region" description="Basic and acidic residues" evidence="1">
    <location>
        <begin position="558"/>
        <end position="572"/>
    </location>
</feature>
<feature type="region of interest" description="Disordered" evidence="1">
    <location>
        <begin position="610"/>
        <end position="629"/>
    </location>
</feature>
<feature type="compositionally biased region" description="Acidic residues" evidence="1">
    <location>
        <begin position="584"/>
        <end position="597"/>
    </location>
</feature>
<dbReference type="Proteomes" id="UP000291084">
    <property type="component" value="Chromosome 3"/>
</dbReference>
<dbReference type="PANTHER" id="PTHR13309:SF0">
    <property type="entry name" value="FMR1-INTERACTING PROTEIN NUFIP1"/>
    <property type="match status" value="1"/>
</dbReference>
<feature type="region of interest" description="Disordered" evidence="1">
    <location>
        <begin position="261"/>
        <end position="372"/>
    </location>
</feature>
<name>A0A0S3RQQ9_PHAAN</name>